<evidence type="ECO:0000256" key="5">
    <source>
        <dbReference type="ARBA" id="ARBA00038047"/>
    </source>
</evidence>
<dbReference type="OrthoDB" id="532420at2759"/>
<gene>
    <name evidence="9" type="ORF">AK88_03216</name>
</gene>
<comment type="cofactor">
    <cofactor evidence="1">
        <name>Mn(2+)</name>
        <dbReference type="ChEBI" id="CHEBI:29035"/>
    </cofactor>
</comment>
<dbReference type="InterPro" id="IPR029044">
    <property type="entry name" value="Nucleotide-diphossugar_trans"/>
</dbReference>
<evidence type="ECO:0000256" key="2">
    <source>
        <dbReference type="ARBA" id="ARBA00001946"/>
    </source>
</evidence>
<evidence type="ECO:0000256" key="7">
    <source>
        <dbReference type="ARBA" id="ARBA00048259"/>
    </source>
</evidence>
<reference evidence="9 10" key="1">
    <citation type="submission" date="2014-03" db="EMBL/GenBank/DDBJ databases">
        <title>The Genome Sequence of Plasmodium fragile nilgiri.</title>
        <authorList>
            <consortium name="The Broad Institute Genomics Platform"/>
            <consortium name="The Broad Institute Genome Sequencing Center for Infectious Disease"/>
            <person name="Neafsey D."/>
            <person name="Duraisingh M."/>
            <person name="Young S.K."/>
            <person name="Zeng Q."/>
            <person name="Gargeya S."/>
            <person name="Abouelleil A."/>
            <person name="Alvarado L."/>
            <person name="Chapman S.B."/>
            <person name="Gainer-Dewar J."/>
            <person name="Goldberg J."/>
            <person name="Griggs A."/>
            <person name="Gujja S."/>
            <person name="Hansen M."/>
            <person name="Howarth C."/>
            <person name="Imamovic A."/>
            <person name="Larimer J."/>
            <person name="Pearson M."/>
            <person name="Poon T.W."/>
            <person name="Priest M."/>
            <person name="Roberts A."/>
            <person name="Saif S."/>
            <person name="Shea T."/>
            <person name="Sykes S."/>
            <person name="Wortman J."/>
            <person name="Nusbaum C."/>
            <person name="Birren B."/>
        </authorList>
    </citation>
    <scope>NUCLEOTIDE SEQUENCE [LARGE SCALE GENOMIC DNA]</scope>
    <source>
        <strain evidence="10">nilgiri</strain>
    </source>
</reference>
<keyword evidence="10" id="KW-1185">Reference proteome</keyword>
<dbReference type="InterPro" id="IPR002618">
    <property type="entry name" value="UDPGP_fam"/>
</dbReference>
<sequence>MHKIDQLTKTLSDQDKRYIVDLIETGQTELLNHEGINERNILDIIKQIRQFELVYPHGLRTYVERAKALMKKSEKKLNHFTHCVIERPDNLIKIKFPWDDMMHKFGAGEKVKTMYVPAGHFYSKEDHFNVTLSTLNGSSEEYDANGTFAQDGNFCSPSEGEATPLSQRTLSPKTLSHGQLSTPPLSSSSSNGEGYNRNMYRSSNLLTDEPKWTEQHRTNTEKAATQGGGIFAQIDQYLHYEQIGLNHIDQVCFVLLAGGLGERLNHNDIKLKLLTNLVSEKTYIEYYCNYLKAFQQYIKKGKNKEVDIPFIIMLSDDTYEETVSFLQRNNFFTLKENQLYFLKQKKVLCFKDSEAHIDFVFENGSYVLSTKPHGHGDIHSLIRTHIDLDLLMGQGYRYLYFFQDTNALAMKVLFVCLGVSIQKQLHMNFLAISRNPGEEIGAICNLINSNKCKRVVNIEYNFLESIITGSGGKELMDEDGFSSFPGNTSSILFEMKTYNEVLQRTNGVVPEYVNPKYADLGRKHFLRATRVECMMQDFAFLYYSGGREGSSDVSQDEGVNNMGGYACKQGRVGVTQLDRRLCFSPVKNDPAKAKRKVQIGIHPECMFSAEADLYLSNCAFLQLACLYNGKLFLLDEFEVKTFKGVQYFLPPKVLFEPQFAFTLTDLIKKVKGNISIRKNSTLWVKSDALIRNLHLDGALIIGGDNCEHAASLPVVLENNLCVRNRGDELVELADSGEENSVQLQIRGYKLVKREVLVISS</sequence>
<dbReference type="Proteomes" id="UP000054561">
    <property type="component" value="Unassembled WGS sequence"/>
</dbReference>
<dbReference type="EC" id="2.7.7.64" evidence="6"/>
<dbReference type="GeneID" id="24268530"/>
<evidence type="ECO:0000313" key="9">
    <source>
        <dbReference type="EMBL" id="KJP87169.1"/>
    </source>
</evidence>
<comment type="cofactor">
    <cofactor evidence="2">
        <name>Mg(2+)</name>
        <dbReference type="ChEBI" id="CHEBI:18420"/>
    </cofactor>
</comment>
<keyword evidence="3" id="KW-0808">Transferase</keyword>
<comment type="similarity">
    <text evidence="5">Belongs to the USP family.</text>
</comment>
<dbReference type="VEuPathDB" id="PlasmoDB:AK88_03216"/>
<evidence type="ECO:0000256" key="3">
    <source>
        <dbReference type="ARBA" id="ARBA00022679"/>
    </source>
</evidence>
<dbReference type="RefSeq" id="XP_012336260.1">
    <property type="nucleotide sequence ID" value="XM_012480837.1"/>
</dbReference>
<dbReference type="GO" id="GO:0051748">
    <property type="term" value="F:UTP-monosaccharide-1-phosphate uridylyltransferase activity"/>
    <property type="evidence" value="ECO:0007669"/>
    <property type="project" value="UniProtKB-EC"/>
</dbReference>
<feature type="region of interest" description="Disordered" evidence="8">
    <location>
        <begin position="172"/>
        <end position="199"/>
    </location>
</feature>
<dbReference type="PANTHER" id="PTHR11952:SF9">
    <property type="entry name" value="UDP-SUGAR PYROPHOSPHORYLASE"/>
    <property type="match status" value="1"/>
</dbReference>
<dbReference type="OMA" id="VMGENTQ"/>
<keyword evidence="4" id="KW-0548">Nucleotidyltransferase</keyword>
<organism evidence="9 10">
    <name type="scientific">Plasmodium fragile</name>
    <dbReference type="NCBI Taxonomy" id="5857"/>
    <lineage>
        <taxon>Eukaryota</taxon>
        <taxon>Sar</taxon>
        <taxon>Alveolata</taxon>
        <taxon>Apicomplexa</taxon>
        <taxon>Aconoidasida</taxon>
        <taxon>Haemosporida</taxon>
        <taxon>Plasmodiidae</taxon>
        <taxon>Plasmodium</taxon>
        <taxon>Plasmodium (Plasmodium)</taxon>
    </lineage>
</organism>
<proteinExistence type="inferred from homology"/>
<dbReference type="AlphaFoldDB" id="A0A0D9QJI1"/>
<comment type="catalytic activity">
    <reaction evidence="7">
        <text>a monosaccharide 1-phosphate + UTP + H(+) = a UDP-monosaccharide + diphosphate</text>
        <dbReference type="Rhea" id="RHEA:13205"/>
        <dbReference type="ChEBI" id="CHEBI:15378"/>
        <dbReference type="ChEBI" id="CHEBI:33019"/>
        <dbReference type="ChEBI" id="CHEBI:46398"/>
        <dbReference type="ChEBI" id="CHEBI:140358"/>
        <dbReference type="ChEBI" id="CHEBI:140359"/>
        <dbReference type="EC" id="2.7.7.64"/>
    </reaction>
</comment>
<dbReference type="SUPFAM" id="SSF53448">
    <property type="entry name" value="Nucleotide-diphospho-sugar transferases"/>
    <property type="match status" value="1"/>
</dbReference>
<dbReference type="GO" id="GO:0003977">
    <property type="term" value="F:UDP-N-acetylglucosamine diphosphorylase activity"/>
    <property type="evidence" value="ECO:0007669"/>
    <property type="project" value="TreeGrafter"/>
</dbReference>
<name>A0A0D9QJI1_PLAFR</name>
<accession>A0A0D9QJI1</accession>
<dbReference type="Pfam" id="PF01704">
    <property type="entry name" value="UDPGP"/>
    <property type="match status" value="1"/>
</dbReference>
<evidence type="ECO:0000313" key="10">
    <source>
        <dbReference type="Proteomes" id="UP000054561"/>
    </source>
</evidence>
<dbReference type="PANTHER" id="PTHR11952">
    <property type="entry name" value="UDP- GLUCOSE PYROPHOSPHORYLASE"/>
    <property type="match status" value="1"/>
</dbReference>
<dbReference type="Gene3D" id="3.90.550.10">
    <property type="entry name" value="Spore Coat Polysaccharide Biosynthesis Protein SpsA, Chain A"/>
    <property type="match status" value="1"/>
</dbReference>
<dbReference type="EMBL" id="KQ001679">
    <property type="protein sequence ID" value="KJP87169.1"/>
    <property type="molecule type" value="Genomic_DNA"/>
</dbReference>
<protein>
    <recommendedName>
        <fullName evidence="6">UTP-monosaccharide-1-phosphate uridylyltransferase</fullName>
        <ecNumber evidence="6">2.7.7.64</ecNumber>
    </recommendedName>
</protein>
<feature type="compositionally biased region" description="Low complexity" evidence="8">
    <location>
        <begin position="180"/>
        <end position="190"/>
    </location>
</feature>
<dbReference type="GO" id="GO:0006048">
    <property type="term" value="P:UDP-N-acetylglucosamine biosynthetic process"/>
    <property type="evidence" value="ECO:0007669"/>
    <property type="project" value="TreeGrafter"/>
</dbReference>
<evidence type="ECO:0000256" key="1">
    <source>
        <dbReference type="ARBA" id="ARBA00001936"/>
    </source>
</evidence>
<evidence type="ECO:0000256" key="4">
    <source>
        <dbReference type="ARBA" id="ARBA00022695"/>
    </source>
</evidence>
<evidence type="ECO:0000256" key="8">
    <source>
        <dbReference type="SAM" id="MobiDB-lite"/>
    </source>
</evidence>
<evidence type="ECO:0000256" key="6">
    <source>
        <dbReference type="ARBA" id="ARBA00039080"/>
    </source>
</evidence>
<dbReference type="Gene3D" id="2.160.10.30">
    <property type="match status" value="1"/>
</dbReference>
<dbReference type="InterPro" id="IPR039741">
    <property type="entry name" value="UDP-sugar_pyrophosphorylase"/>
</dbReference>